<keyword evidence="1" id="KW-0472">Membrane</keyword>
<keyword evidence="1" id="KW-1133">Transmembrane helix</keyword>
<keyword evidence="1" id="KW-0812">Transmembrane</keyword>
<dbReference type="InterPro" id="IPR012859">
    <property type="entry name" value="Pilin_N_archaeal"/>
</dbReference>
<reference evidence="3" key="2">
    <citation type="submission" date="2020-09" db="EMBL/GenBank/DDBJ databases">
        <authorList>
            <person name="Sun Q."/>
            <person name="Sedlacek I."/>
        </authorList>
    </citation>
    <scope>NUCLEOTIDE SEQUENCE</scope>
    <source>
        <strain evidence="3">CCM 7217</strain>
    </source>
</reference>
<dbReference type="Pfam" id="PF07790">
    <property type="entry name" value="Pilin_N"/>
    <property type="match status" value="1"/>
</dbReference>
<comment type="caution">
    <text evidence="3">The sequence shown here is derived from an EMBL/GenBank/DDBJ whole genome shotgun (WGS) entry which is preliminary data.</text>
</comment>
<name>A0A830DYZ3_9EURY</name>
<gene>
    <name evidence="3" type="ORF">GCM10007209_24800</name>
</gene>
<organism evidence="3 4">
    <name type="scientific">Haloferax sulfurifontis</name>
    <dbReference type="NCBI Taxonomy" id="255616"/>
    <lineage>
        <taxon>Archaea</taxon>
        <taxon>Methanobacteriati</taxon>
        <taxon>Methanobacteriota</taxon>
        <taxon>Stenosarchaea group</taxon>
        <taxon>Halobacteria</taxon>
        <taxon>Halobacteriales</taxon>
        <taxon>Haloferacaceae</taxon>
        <taxon>Haloferax</taxon>
    </lineage>
</organism>
<evidence type="ECO:0000259" key="2">
    <source>
        <dbReference type="Pfam" id="PF07790"/>
    </source>
</evidence>
<evidence type="ECO:0000313" key="3">
    <source>
        <dbReference type="EMBL" id="GGC61797.1"/>
    </source>
</evidence>
<feature type="domain" description="Archaeal Type IV pilin N-terminal" evidence="2">
    <location>
        <begin position="22"/>
        <end position="85"/>
    </location>
</feature>
<dbReference type="EMBL" id="BMCI01000004">
    <property type="protein sequence ID" value="GGC61797.1"/>
    <property type="molecule type" value="Genomic_DNA"/>
</dbReference>
<feature type="transmembrane region" description="Helical" evidence="1">
    <location>
        <begin position="12"/>
        <end position="43"/>
    </location>
</feature>
<sequence length="136" mass="13779">MTSFNRKPEEKGVPVIIAIVLVGVIFVIVGAVVLAGMLGTFVLSTGEQVSPTPSVSFQFGVSDGTATIAHAGGDSFSAGEMLVVAGDTEQSWASLSGADGPVERGDSISFDVASGDPVELVYVGGDGRELVGRFSA</sequence>
<reference evidence="3" key="1">
    <citation type="journal article" date="2014" name="Int. J. Syst. Evol. Microbiol.">
        <title>Complete genome sequence of Corynebacterium casei LMG S-19264T (=DSM 44701T), isolated from a smear-ripened cheese.</title>
        <authorList>
            <consortium name="US DOE Joint Genome Institute (JGI-PGF)"/>
            <person name="Walter F."/>
            <person name="Albersmeier A."/>
            <person name="Kalinowski J."/>
            <person name="Ruckert C."/>
        </authorList>
    </citation>
    <scope>NUCLEOTIDE SEQUENCE</scope>
    <source>
        <strain evidence="3">CCM 7217</strain>
    </source>
</reference>
<accession>A0A830DYZ3</accession>
<evidence type="ECO:0000256" key="1">
    <source>
        <dbReference type="SAM" id="Phobius"/>
    </source>
</evidence>
<dbReference type="Proteomes" id="UP000646833">
    <property type="component" value="Unassembled WGS sequence"/>
</dbReference>
<evidence type="ECO:0000313" key="4">
    <source>
        <dbReference type="Proteomes" id="UP000646833"/>
    </source>
</evidence>
<proteinExistence type="predicted"/>
<dbReference type="RefSeq" id="WP_007275068.1">
    <property type="nucleotide sequence ID" value="NZ_BMCI01000004.1"/>
</dbReference>
<protein>
    <recommendedName>
        <fullName evidence="2">Archaeal Type IV pilin N-terminal domain-containing protein</fullName>
    </recommendedName>
</protein>
<dbReference type="AlphaFoldDB" id="A0A830DYZ3"/>